<name>A0A7V5UFR6_CALAY</name>
<dbReference type="AlphaFoldDB" id="A0A7V5UFR6"/>
<proteinExistence type="predicted"/>
<dbReference type="Proteomes" id="UP000886124">
    <property type="component" value="Unassembled WGS sequence"/>
</dbReference>
<reference evidence="2" key="1">
    <citation type="journal article" date="2020" name="mSystems">
        <title>Genome- and Community-Level Interaction Insights into Carbon Utilization and Element Cycling Functions of Hydrothermarchaeota in Hydrothermal Sediment.</title>
        <authorList>
            <person name="Zhou Z."/>
            <person name="Liu Y."/>
            <person name="Xu W."/>
            <person name="Pan J."/>
            <person name="Luo Z.H."/>
            <person name="Li M."/>
        </authorList>
    </citation>
    <scope>NUCLEOTIDE SEQUENCE [LARGE SCALE GENOMIC DNA]</scope>
    <source>
        <strain evidence="2">HyVt-527</strain>
    </source>
</reference>
<evidence type="ECO:0000256" key="1">
    <source>
        <dbReference type="SAM" id="Coils"/>
    </source>
</evidence>
<feature type="coiled-coil region" evidence="1">
    <location>
        <begin position="3"/>
        <end position="59"/>
    </location>
</feature>
<protein>
    <submittedName>
        <fullName evidence="2">Uncharacterized protein</fullName>
    </submittedName>
</protein>
<accession>A0A7V5UFR6</accession>
<keyword evidence="1" id="KW-0175">Coiled coil</keyword>
<dbReference type="EMBL" id="DROD01000656">
    <property type="protein sequence ID" value="HHJ53578.1"/>
    <property type="molecule type" value="Genomic_DNA"/>
</dbReference>
<sequence>MESQTLQHRIDQLNQRIRILILQNAREQDEFDDEFLCQIKELADEVLRLRNRVRRFERQFALSDYSRAIS</sequence>
<evidence type="ECO:0000313" key="2">
    <source>
        <dbReference type="EMBL" id="HHJ53578.1"/>
    </source>
</evidence>
<organism evidence="2">
    <name type="scientific">Caldithrix abyssi</name>
    <dbReference type="NCBI Taxonomy" id="187145"/>
    <lineage>
        <taxon>Bacteria</taxon>
        <taxon>Pseudomonadati</taxon>
        <taxon>Calditrichota</taxon>
        <taxon>Calditrichia</taxon>
        <taxon>Calditrichales</taxon>
        <taxon>Calditrichaceae</taxon>
        <taxon>Caldithrix</taxon>
    </lineage>
</organism>
<comment type="caution">
    <text evidence="2">The sequence shown here is derived from an EMBL/GenBank/DDBJ whole genome shotgun (WGS) entry which is preliminary data.</text>
</comment>
<gene>
    <name evidence="2" type="ORF">ENJ89_10320</name>
</gene>